<protein>
    <submittedName>
        <fullName evidence="1">Uncharacterized protein</fullName>
    </submittedName>
</protein>
<keyword evidence="2" id="KW-1185">Reference proteome</keyword>
<organism evidence="1 2">
    <name type="scientific">Pseudonocardia eucalypti</name>
    <dbReference type="NCBI Taxonomy" id="648755"/>
    <lineage>
        <taxon>Bacteria</taxon>
        <taxon>Bacillati</taxon>
        <taxon>Actinomycetota</taxon>
        <taxon>Actinomycetes</taxon>
        <taxon>Pseudonocardiales</taxon>
        <taxon>Pseudonocardiaceae</taxon>
        <taxon>Pseudonocardia</taxon>
    </lineage>
</organism>
<sequence>MRPLVNGAITPAVAAAANVARQTGVTRCVGRRPVDSRFRYRYPA</sequence>
<comment type="caution">
    <text evidence="1">The sequence shown here is derived from an EMBL/GenBank/DDBJ whole genome shotgun (WGS) entry which is preliminary data.</text>
</comment>
<name>A0ABP9Q443_9PSEU</name>
<dbReference type="Proteomes" id="UP001428817">
    <property type="component" value="Unassembled WGS sequence"/>
</dbReference>
<proteinExistence type="predicted"/>
<evidence type="ECO:0000313" key="1">
    <source>
        <dbReference type="EMBL" id="GAA5156635.1"/>
    </source>
</evidence>
<dbReference type="EMBL" id="BAABJP010000015">
    <property type="protein sequence ID" value="GAA5156635.1"/>
    <property type="molecule type" value="Genomic_DNA"/>
</dbReference>
<gene>
    <name evidence="1" type="ORF">GCM10023321_32770</name>
</gene>
<evidence type="ECO:0000313" key="2">
    <source>
        <dbReference type="Proteomes" id="UP001428817"/>
    </source>
</evidence>
<accession>A0ABP9Q443</accession>
<reference evidence="2" key="1">
    <citation type="journal article" date="2019" name="Int. J. Syst. Evol. Microbiol.">
        <title>The Global Catalogue of Microorganisms (GCM) 10K type strain sequencing project: providing services to taxonomists for standard genome sequencing and annotation.</title>
        <authorList>
            <consortium name="The Broad Institute Genomics Platform"/>
            <consortium name="The Broad Institute Genome Sequencing Center for Infectious Disease"/>
            <person name="Wu L."/>
            <person name="Ma J."/>
        </authorList>
    </citation>
    <scope>NUCLEOTIDE SEQUENCE [LARGE SCALE GENOMIC DNA]</scope>
    <source>
        <strain evidence="2">JCM 18303</strain>
    </source>
</reference>